<accession>A0A1Y0IHF6</accession>
<dbReference type="KEGG" id="ome:OLMES_4988"/>
<name>A0A1Y0IHF6_9GAMM</name>
<dbReference type="EMBL" id="CP021425">
    <property type="protein sequence ID" value="ARU58975.1"/>
    <property type="molecule type" value="Genomic_DNA"/>
</dbReference>
<proteinExistence type="predicted"/>
<evidence type="ECO:0000313" key="1">
    <source>
        <dbReference type="EMBL" id="ARU58975.1"/>
    </source>
</evidence>
<reference evidence="1 2" key="1">
    <citation type="submission" date="2017-05" db="EMBL/GenBank/DDBJ databases">
        <title>Genomic insights into alkan degradation activity of Oleiphilus messinensis.</title>
        <authorList>
            <person name="Kozyavkin S.A."/>
            <person name="Slesarev A.I."/>
            <person name="Golyshin P.N."/>
            <person name="Korzhenkov A."/>
            <person name="Golyshina O.N."/>
            <person name="Toshchakov S.V."/>
        </authorList>
    </citation>
    <scope>NUCLEOTIDE SEQUENCE [LARGE SCALE GENOMIC DNA]</scope>
    <source>
        <strain evidence="1 2">ME102</strain>
    </source>
</reference>
<organism evidence="1 2">
    <name type="scientific">Oleiphilus messinensis</name>
    <dbReference type="NCBI Taxonomy" id="141451"/>
    <lineage>
        <taxon>Bacteria</taxon>
        <taxon>Pseudomonadati</taxon>
        <taxon>Pseudomonadota</taxon>
        <taxon>Gammaproteobacteria</taxon>
        <taxon>Oceanospirillales</taxon>
        <taxon>Oleiphilaceae</taxon>
        <taxon>Oleiphilus</taxon>
    </lineage>
</organism>
<keyword evidence="2" id="KW-1185">Reference proteome</keyword>
<gene>
    <name evidence="1" type="ORF">OLMES_4988</name>
</gene>
<sequence length="38" mass="4477">MKILNTYSNTNKTDTTQVNNVCAKTYFLYQSCTFIPYF</sequence>
<dbReference type="AlphaFoldDB" id="A0A1Y0IHF6"/>
<protein>
    <submittedName>
        <fullName evidence="1">Uncharacterized protein</fullName>
    </submittedName>
</protein>
<evidence type="ECO:0000313" key="2">
    <source>
        <dbReference type="Proteomes" id="UP000196027"/>
    </source>
</evidence>
<dbReference type="Proteomes" id="UP000196027">
    <property type="component" value="Chromosome"/>
</dbReference>